<name>A0ABR8P256_9GAMM</name>
<proteinExistence type="inferred from homology"/>
<gene>
    <name evidence="4" type="ORF">IF202_14710</name>
</gene>
<accession>A0ABR8P256</accession>
<dbReference type="PANTHER" id="PTHR35936:SF6">
    <property type="entry name" value="AMINO ACID ABC TRANSPORTER SUBSTRATE-BINDING PAAT FAMILY PROTEIN"/>
    <property type="match status" value="1"/>
</dbReference>
<dbReference type="Proteomes" id="UP000604161">
    <property type="component" value="Unassembled WGS sequence"/>
</dbReference>
<dbReference type="Pfam" id="PF00497">
    <property type="entry name" value="SBP_bac_3"/>
    <property type="match status" value="1"/>
</dbReference>
<comment type="caution">
    <text evidence="4">The sequence shown here is derived from an EMBL/GenBank/DDBJ whole genome shotgun (WGS) entry which is preliminary data.</text>
</comment>
<evidence type="ECO:0000313" key="5">
    <source>
        <dbReference type="Proteomes" id="UP000604161"/>
    </source>
</evidence>
<keyword evidence="2" id="KW-0732">Signal</keyword>
<dbReference type="InterPro" id="IPR001638">
    <property type="entry name" value="Solute-binding_3/MltF_N"/>
</dbReference>
<evidence type="ECO:0000256" key="1">
    <source>
        <dbReference type="ARBA" id="ARBA00010333"/>
    </source>
</evidence>
<dbReference type="SUPFAM" id="SSF53850">
    <property type="entry name" value="Periplasmic binding protein-like II"/>
    <property type="match status" value="1"/>
</dbReference>
<dbReference type="RefSeq" id="WP_191595672.1">
    <property type="nucleotide sequence ID" value="NZ_JACYFC010000005.1"/>
</dbReference>
<protein>
    <submittedName>
        <fullName evidence="4">Transporter substrate-binding domain-containing protein</fullName>
    </submittedName>
</protein>
<sequence length="283" mass="31938">MNTFIDLHKQMLFCLIAIGIFHTAAVLAENPTMTLSSECTSLTASGNSEYPPFLWRQTHSSVQLQGINRFIIDEVSRRIDIPIELIHVGAWSRVQTELKNGHVDLIAGAFYTNERAHYMDYFTPVMLHTNSVAWQQKNKPFPFTRKEDLEGKWGVTVINNSLGQAFDEYARRRLNVLTVASLSQALHMLAEDQVDYMLYEKNPANAYATMLNLSDVIAPVEPYLSSEGLYLTISKQSLCNTGGIKHRITMALQQMKAEGFMDKALLEGIKMWGSEERIGQAAE</sequence>
<dbReference type="EMBL" id="JACYFC010000005">
    <property type="protein sequence ID" value="MBD5772288.1"/>
    <property type="molecule type" value="Genomic_DNA"/>
</dbReference>
<comment type="similarity">
    <text evidence="1">Belongs to the bacterial solute-binding protein 3 family.</text>
</comment>
<dbReference type="Gene3D" id="3.40.190.10">
    <property type="entry name" value="Periplasmic binding protein-like II"/>
    <property type="match status" value="2"/>
</dbReference>
<feature type="domain" description="Solute-binding protein family 3/N-terminal" evidence="3">
    <location>
        <begin position="41"/>
        <end position="276"/>
    </location>
</feature>
<evidence type="ECO:0000259" key="3">
    <source>
        <dbReference type="SMART" id="SM00062"/>
    </source>
</evidence>
<evidence type="ECO:0000313" key="4">
    <source>
        <dbReference type="EMBL" id="MBD5772288.1"/>
    </source>
</evidence>
<reference evidence="4 5" key="1">
    <citation type="submission" date="2020-09" db="EMBL/GenBank/DDBJ databases">
        <title>Marinomonas sp. nov., isolated from the cysticercosis algae of Qingdao, China.</title>
        <authorList>
            <person name="Sun X."/>
        </authorList>
    </citation>
    <scope>NUCLEOTIDE SEQUENCE [LARGE SCALE GENOMIC DNA]</scope>
    <source>
        <strain evidence="4 5">SM2066</strain>
    </source>
</reference>
<dbReference type="PANTHER" id="PTHR35936">
    <property type="entry name" value="MEMBRANE-BOUND LYTIC MUREIN TRANSGLYCOSYLASE F"/>
    <property type="match status" value="1"/>
</dbReference>
<keyword evidence="5" id="KW-1185">Reference proteome</keyword>
<organism evidence="4 5">
    <name type="scientific">Marinomonas colpomeniae</name>
    <dbReference type="NCBI Taxonomy" id="2774408"/>
    <lineage>
        <taxon>Bacteria</taxon>
        <taxon>Pseudomonadati</taxon>
        <taxon>Pseudomonadota</taxon>
        <taxon>Gammaproteobacteria</taxon>
        <taxon>Oceanospirillales</taxon>
        <taxon>Oceanospirillaceae</taxon>
        <taxon>Marinomonas</taxon>
    </lineage>
</organism>
<evidence type="ECO:0000256" key="2">
    <source>
        <dbReference type="ARBA" id="ARBA00022729"/>
    </source>
</evidence>
<dbReference type="SMART" id="SM00062">
    <property type="entry name" value="PBPb"/>
    <property type="match status" value="1"/>
</dbReference>